<organism evidence="2 3">
    <name type="scientific">Phyllostomus discolor</name>
    <name type="common">pale spear-nosed bat</name>
    <dbReference type="NCBI Taxonomy" id="89673"/>
    <lineage>
        <taxon>Eukaryota</taxon>
        <taxon>Metazoa</taxon>
        <taxon>Chordata</taxon>
        <taxon>Craniata</taxon>
        <taxon>Vertebrata</taxon>
        <taxon>Euteleostomi</taxon>
        <taxon>Mammalia</taxon>
        <taxon>Eutheria</taxon>
        <taxon>Laurasiatheria</taxon>
        <taxon>Chiroptera</taxon>
        <taxon>Yangochiroptera</taxon>
        <taxon>Phyllostomidae</taxon>
        <taxon>Phyllostominae</taxon>
        <taxon>Phyllostomus</taxon>
    </lineage>
</organism>
<comment type="caution">
    <text evidence="2">The sequence shown here is derived from an EMBL/GenBank/DDBJ whole genome shotgun (WGS) entry which is preliminary data.</text>
</comment>
<feature type="transmembrane region" description="Helical" evidence="1">
    <location>
        <begin position="7"/>
        <end position="24"/>
    </location>
</feature>
<evidence type="ECO:0000313" key="2">
    <source>
        <dbReference type="EMBL" id="KAF6119897.1"/>
    </source>
</evidence>
<evidence type="ECO:0000256" key="1">
    <source>
        <dbReference type="SAM" id="Phobius"/>
    </source>
</evidence>
<gene>
    <name evidence="2" type="ORF">HJG60_010280</name>
</gene>
<feature type="transmembrane region" description="Helical" evidence="1">
    <location>
        <begin position="36"/>
        <end position="60"/>
    </location>
</feature>
<sequence length="127" mass="15081">MFDMISIVLNLLRLVLCTIMWSILERFHVHLKRMCFFLLLMKGCICIYTMCICIYTVYICIHTYAKYMYNVYTVYIYTMYICNVYIYVYIQGVCVCVCVYQLTPFDLGCHSVPQCTVDILFGRSIHC</sequence>
<proteinExistence type="predicted"/>
<keyword evidence="1" id="KW-0812">Transmembrane</keyword>
<protein>
    <submittedName>
        <fullName evidence="2">Uncharacterized protein</fullName>
    </submittedName>
</protein>
<evidence type="ECO:0000313" key="3">
    <source>
        <dbReference type="Proteomes" id="UP000664940"/>
    </source>
</evidence>
<name>A0A834AY34_9CHIR</name>
<dbReference type="AlphaFoldDB" id="A0A834AY34"/>
<keyword evidence="1" id="KW-0472">Membrane</keyword>
<dbReference type="EMBL" id="JABVXQ010000003">
    <property type="protein sequence ID" value="KAF6119897.1"/>
    <property type="molecule type" value="Genomic_DNA"/>
</dbReference>
<keyword evidence="1" id="KW-1133">Transmembrane helix</keyword>
<dbReference type="Proteomes" id="UP000664940">
    <property type="component" value="Unassembled WGS sequence"/>
</dbReference>
<accession>A0A834AY34</accession>
<reference evidence="2 3" key="1">
    <citation type="journal article" date="2020" name="Nature">
        <title>Six reference-quality genomes reveal evolution of bat adaptations.</title>
        <authorList>
            <person name="Jebb D."/>
            <person name="Huang Z."/>
            <person name="Pippel M."/>
            <person name="Hughes G.M."/>
            <person name="Lavrichenko K."/>
            <person name="Devanna P."/>
            <person name="Winkler S."/>
            <person name="Jermiin L.S."/>
            <person name="Skirmuntt E.C."/>
            <person name="Katzourakis A."/>
            <person name="Burkitt-Gray L."/>
            <person name="Ray D.A."/>
            <person name="Sullivan K.A.M."/>
            <person name="Roscito J.G."/>
            <person name="Kirilenko B.M."/>
            <person name="Davalos L.M."/>
            <person name="Corthals A.P."/>
            <person name="Power M.L."/>
            <person name="Jones G."/>
            <person name="Ransome R.D."/>
            <person name="Dechmann D.K.N."/>
            <person name="Locatelli A.G."/>
            <person name="Puechmaille S.J."/>
            <person name="Fedrigo O."/>
            <person name="Jarvis E.D."/>
            <person name="Hiller M."/>
            <person name="Vernes S.C."/>
            <person name="Myers E.W."/>
            <person name="Teeling E.C."/>
        </authorList>
    </citation>
    <scope>NUCLEOTIDE SEQUENCE [LARGE SCALE GENOMIC DNA]</scope>
    <source>
        <strain evidence="2">Bat1K_MPI-CBG_1</strain>
    </source>
</reference>